<dbReference type="InterPro" id="IPR036868">
    <property type="entry name" value="TusA-like_sf"/>
</dbReference>
<dbReference type="InterPro" id="IPR001455">
    <property type="entry name" value="TusA-like"/>
</dbReference>
<accession>U2ZY92</accession>
<protein>
    <recommendedName>
        <fullName evidence="1">UPF0033 domain-containing protein</fullName>
    </recommendedName>
</protein>
<dbReference type="Proteomes" id="UP000016570">
    <property type="component" value="Unassembled WGS sequence"/>
</dbReference>
<comment type="caution">
    <text evidence="2">The sequence shown here is derived from an EMBL/GenBank/DDBJ whole genome shotgun (WGS) entry which is preliminary data.</text>
</comment>
<dbReference type="eggNOG" id="COG0425">
    <property type="taxonomic scope" value="Bacteria"/>
</dbReference>
<dbReference type="RefSeq" id="WP_021704379.1">
    <property type="nucleotide sequence ID" value="NZ_BATJ01000003.1"/>
</dbReference>
<evidence type="ECO:0000313" key="3">
    <source>
        <dbReference type="Proteomes" id="UP000016570"/>
    </source>
</evidence>
<gene>
    <name evidence="2" type="ORF">VPR01S_03_03000</name>
</gene>
<reference evidence="2 3" key="1">
    <citation type="submission" date="2013-09" db="EMBL/GenBank/DDBJ databases">
        <title>Whole genome shotgun sequence of Vibrio proteolyticus NBRC 13287.</title>
        <authorList>
            <person name="Isaki S."/>
            <person name="Hosoyama A."/>
            <person name="Numata M."/>
            <person name="Hashimoto M."/>
            <person name="Hosoyama Y."/>
            <person name="Tsuchikane K."/>
            <person name="Noguchi M."/>
            <person name="Hirakata S."/>
            <person name="Ichikawa N."/>
            <person name="Ohji S."/>
            <person name="Yamazoe A."/>
            <person name="Fujita N."/>
        </authorList>
    </citation>
    <scope>NUCLEOTIDE SEQUENCE [LARGE SCALE GENOMIC DNA]</scope>
    <source>
        <strain evidence="2 3">NBRC 13287</strain>
    </source>
</reference>
<feature type="domain" description="UPF0033" evidence="1">
    <location>
        <begin position="6"/>
        <end position="30"/>
    </location>
</feature>
<dbReference type="STRING" id="1219065.VPR01S_03_03000"/>
<dbReference type="Pfam" id="PF01206">
    <property type="entry name" value="TusA"/>
    <property type="match status" value="1"/>
</dbReference>
<evidence type="ECO:0000313" key="2">
    <source>
        <dbReference type="EMBL" id="GAD66390.1"/>
    </source>
</evidence>
<dbReference type="SUPFAM" id="SSF64307">
    <property type="entry name" value="SirA-like"/>
    <property type="match status" value="1"/>
</dbReference>
<proteinExistence type="predicted"/>
<evidence type="ECO:0000259" key="1">
    <source>
        <dbReference type="PROSITE" id="PS01148"/>
    </source>
</evidence>
<dbReference type="Gene3D" id="3.30.110.40">
    <property type="entry name" value="TusA-like domain"/>
    <property type="match status" value="1"/>
</dbReference>
<dbReference type="CDD" id="cd00291">
    <property type="entry name" value="SirA_YedF_YeeD"/>
    <property type="match status" value="1"/>
</dbReference>
<organism evidence="2 3">
    <name type="scientific">Vibrio proteolyticus NBRC 13287</name>
    <dbReference type="NCBI Taxonomy" id="1219065"/>
    <lineage>
        <taxon>Bacteria</taxon>
        <taxon>Pseudomonadati</taxon>
        <taxon>Pseudomonadota</taxon>
        <taxon>Gammaproteobacteria</taxon>
        <taxon>Vibrionales</taxon>
        <taxon>Vibrionaceae</taxon>
        <taxon>Vibrio</taxon>
    </lineage>
</organism>
<name>U2ZY92_VIBPR</name>
<sequence length="77" mass="8663">MKPKIVDLRAQRCPMTLLLAKRHAVTLQCNQTMILYISDLSSKNDIEKFLSCKGFHVCTSEIDGDFSMQVTCLGQPT</sequence>
<keyword evidence="3" id="KW-1185">Reference proteome</keyword>
<dbReference type="AlphaFoldDB" id="U2ZY92"/>
<dbReference type="PROSITE" id="PS01148">
    <property type="entry name" value="UPF0033"/>
    <property type="match status" value="1"/>
</dbReference>
<dbReference type="EMBL" id="BATJ01000003">
    <property type="protein sequence ID" value="GAD66390.1"/>
    <property type="molecule type" value="Genomic_DNA"/>
</dbReference>